<protein>
    <recommendedName>
        <fullName evidence="4">Transmembrane protein</fullName>
    </recommendedName>
</protein>
<dbReference type="Proteomes" id="UP000655523">
    <property type="component" value="Unassembled WGS sequence"/>
</dbReference>
<name>A0A972ST10_9BURK</name>
<proteinExistence type="predicted"/>
<evidence type="ECO:0008006" key="4">
    <source>
        <dbReference type="Google" id="ProtNLM"/>
    </source>
</evidence>
<dbReference type="EMBL" id="WOEZ01000327">
    <property type="protein sequence ID" value="NPT62460.1"/>
    <property type="molecule type" value="Genomic_DNA"/>
</dbReference>
<feature type="transmembrane region" description="Helical" evidence="1">
    <location>
        <begin position="104"/>
        <end position="137"/>
    </location>
</feature>
<dbReference type="AlphaFoldDB" id="A0A972ST10"/>
<evidence type="ECO:0000313" key="2">
    <source>
        <dbReference type="EMBL" id="NPT62460.1"/>
    </source>
</evidence>
<comment type="caution">
    <text evidence="2">The sequence shown here is derived from an EMBL/GenBank/DDBJ whole genome shotgun (WGS) entry which is preliminary data.</text>
</comment>
<keyword evidence="3" id="KW-1185">Reference proteome</keyword>
<sequence>MSESTGSDVHEESNNWEKVMGRVRAQTPEELHSLRSRMFGAYTAFVAAALLASITNSGVIGGGRLVVSLLALSLPALVAQLLLDRTVTVIQRRKVSLYRGLARWIGFVPSIAAFTLLVGHVSVVGAVFFALGCFYWFFVVDVVTAAGAKSEDSTV</sequence>
<keyword evidence="1" id="KW-0472">Membrane</keyword>
<feature type="transmembrane region" description="Helical" evidence="1">
    <location>
        <begin position="65"/>
        <end position="83"/>
    </location>
</feature>
<feature type="transmembrane region" description="Helical" evidence="1">
    <location>
        <begin position="39"/>
        <end position="59"/>
    </location>
</feature>
<dbReference type="RefSeq" id="WP_172178922.1">
    <property type="nucleotide sequence ID" value="NZ_WOEZ01000327.1"/>
</dbReference>
<organism evidence="2 3">
    <name type="scientific">Paraburkholderia elongata</name>
    <dbReference type="NCBI Taxonomy" id="2675747"/>
    <lineage>
        <taxon>Bacteria</taxon>
        <taxon>Pseudomonadati</taxon>
        <taxon>Pseudomonadota</taxon>
        <taxon>Betaproteobacteria</taxon>
        <taxon>Burkholderiales</taxon>
        <taxon>Burkholderiaceae</taxon>
        <taxon>Paraburkholderia</taxon>
    </lineage>
</organism>
<keyword evidence="1" id="KW-1133">Transmembrane helix</keyword>
<keyword evidence="1" id="KW-0812">Transmembrane</keyword>
<evidence type="ECO:0000256" key="1">
    <source>
        <dbReference type="SAM" id="Phobius"/>
    </source>
</evidence>
<gene>
    <name evidence="2" type="ORF">GNZ13_50190</name>
</gene>
<reference evidence="2 3" key="1">
    <citation type="submission" date="2019-11" db="EMBL/GenBank/DDBJ databases">
        <title>Metabolism of dissolved organic matter in forest soils.</title>
        <authorList>
            <person name="Cyle K.T."/>
            <person name="Wilhelm R.C."/>
            <person name="Martinez C.E."/>
        </authorList>
    </citation>
    <scope>NUCLEOTIDE SEQUENCE [LARGE SCALE GENOMIC DNA]</scope>
    <source>
        <strain evidence="2 3">5N</strain>
    </source>
</reference>
<evidence type="ECO:0000313" key="3">
    <source>
        <dbReference type="Proteomes" id="UP000655523"/>
    </source>
</evidence>
<accession>A0A972ST10</accession>